<feature type="region of interest" description="Disordered" evidence="1">
    <location>
        <begin position="1"/>
        <end position="29"/>
    </location>
</feature>
<protein>
    <submittedName>
        <fullName evidence="2">Uncharacterized protein</fullName>
    </submittedName>
</protein>
<reference evidence="2" key="1">
    <citation type="submission" date="2020-06" db="EMBL/GenBank/DDBJ databases">
        <title>Legume-microbial interactions unlock mineral nutrients during tropical forest succession.</title>
        <authorList>
            <person name="Epihov D.Z."/>
        </authorList>
    </citation>
    <scope>NUCLEOTIDE SEQUENCE [LARGE SCALE GENOMIC DNA]</scope>
    <source>
        <strain evidence="2">Pan2503</strain>
    </source>
</reference>
<dbReference type="Proteomes" id="UP000567293">
    <property type="component" value="Unassembled WGS sequence"/>
</dbReference>
<organism evidence="2 3">
    <name type="scientific">Candidatus Acidiferrum panamense</name>
    <dbReference type="NCBI Taxonomy" id="2741543"/>
    <lineage>
        <taxon>Bacteria</taxon>
        <taxon>Pseudomonadati</taxon>
        <taxon>Acidobacteriota</taxon>
        <taxon>Terriglobia</taxon>
        <taxon>Candidatus Acidiferrales</taxon>
        <taxon>Candidatus Acidiferrum</taxon>
    </lineage>
</organism>
<accession>A0A7V8NN96</accession>
<name>A0A7V8NN96_9BACT</name>
<dbReference type="AlphaFoldDB" id="A0A7V8NN96"/>
<keyword evidence="3" id="KW-1185">Reference proteome</keyword>
<comment type="caution">
    <text evidence="2">The sequence shown here is derived from an EMBL/GenBank/DDBJ whole genome shotgun (WGS) entry which is preliminary data.</text>
</comment>
<proteinExistence type="predicted"/>
<dbReference type="EMBL" id="JACDQQ010000558">
    <property type="protein sequence ID" value="MBA0084470.1"/>
    <property type="molecule type" value="Genomic_DNA"/>
</dbReference>
<sequence length="66" mass="7135">MARAQGPEKGLAELEKAPGLSKLSDDPFFPAARRESHRLAGHGNQARDGLERALVLGRNSTEARLL</sequence>
<evidence type="ECO:0000313" key="3">
    <source>
        <dbReference type="Proteomes" id="UP000567293"/>
    </source>
</evidence>
<evidence type="ECO:0000313" key="2">
    <source>
        <dbReference type="EMBL" id="MBA0084470.1"/>
    </source>
</evidence>
<evidence type="ECO:0000256" key="1">
    <source>
        <dbReference type="SAM" id="MobiDB-lite"/>
    </source>
</evidence>
<gene>
    <name evidence="2" type="ORF">HRJ53_05705</name>
</gene>